<feature type="chain" id="PRO_5004872224" description="Secreted protein" evidence="2">
    <location>
        <begin position="24"/>
        <end position="116"/>
    </location>
</feature>
<sequence>MRKICAAAAILGGVAFAAAPATADAVTADPAPSTSDNSGVVAPGDTDSTPGGTETTPGGIETTPTTPTTPESTPSDSDSGSSSMMGGIMDPLCQLTGSAMGAVGSSSIPLPLCPSE</sequence>
<feature type="compositionally biased region" description="Low complexity" evidence="1">
    <location>
        <begin position="43"/>
        <end position="91"/>
    </location>
</feature>
<name>W5TK33_9NOCA</name>
<dbReference type="AlphaFoldDB" id="W5TK33"/>
<dbReference type="HOGENOM" id="CLU_2094298_0_0_11"/>
<dbReference type="STRING" id="1415166.NONO_c48030"/>
<evidence type="ECO:0000256" key="1">
    <source>
        <dbReference type="SAM" id="MobiDB-lite"/>
    </source>
</evidence>
<evidence type="ECO:0000256" key="2">
    <source>
        <dbReference type="SAM" id="SignalP"/>
    </source>
</evidence>
<organism evidence="3 4">
    <name type="scientific">Nocardia nova SH22a</name>
    <dbReference type="NCBI Taxonomy" id="1415166"/>
    <lineage>
        <taxon>Bacteria</taxon>
        <taxon>Bacillati</taxon>
        <taxon>Actinomycetota</taxon>
        <taxon>Actinomycetes</taxon>
        <taxon>Mycobacteriales</taxon>
        <taxon>Nocardiaceae</taxon>
        <taxon>Nocardia</taxon>
    </lineage>
</organism>
<dbReference type="PATRIC" id="fig|1415166.3.peg.4950"/>
<evidence type="ECO:0008006" key="5">
    <source>
        <dbReference type="Google" id="ProtNLM"/>
    </source>
</evidence>
<evidence type="ECO:0000313" key="3">
    <source>
        <dbReference type="EMBL" id="AHH19587.1"/>
    </source>
</evidence>
<dbReference type="Proteomes" id="UP000019150">
    <property type="component" value="Chromosome"/>
</dbReference>
<reference evidence="3 4" key="1">
    <citation type="journal article" date="2014" name="Appl. Environ. Microbiol.">
        <title>Insights into the Microbial Degradation of Rubber and Gutta-Percha by Analysis of the Complete Genome of Nocardia nova SH22a.</title>
        <authorList>
            <person name="Luo Q."/>
            <person name="Hiessl S."/>
            <person name="Poehlein A."/>
            <person name="Daniel R."/>
            <person name="Steinbuchel A."/>
        </authorList>
    </citation>
    <scope>NUCLEOTIDE SEQUENCE [LARGE SCALE GENOMIC DNA]</scope>
    <source>
        <strain evidence="3">SH22a</strain>
    </source>
</reference>
<dbReference type="EMBL" id="CP006850">
    <property type="protein sequence ID" value="AHH19587.1"/>
    <property type="molecule type" value="Genomic_DNA"/>
</dbReference>
<protein>
    <recommendedName>
        <fullName evidence="5">Secreted protein</fullName>
    </recommendedName>
</protein>
<dbReference type="KEGG" id="nno:NONO_c48030"/>
<keyword evidence="4" id="KW-1185">Reference proteome</keyword>
<keyword evidence="2" id="KW-0732">Signal</keyword>
<gene>
    <name evidence="3" type="ORF">NONO_c48030</name>
</gene>
<feature type="region of interest" description="Disordered" evidence="1">
    <location>
        <begin position="23"/>
        <end position="92"/>
    </location>
</feature>
<proteinExistence type="predicted"/>
<accession>W5TK33</accession>
<evidence type="ECO:0000313" key="4">
    <source>
        <dbReference type="Proteomes" id="UP000019150"/>
    </source>
</evidence>
<feature type="signal peptide" evidence="2">
    <location>
        <begin position="1"/>
        <end position="23"/>
    </location>
</feature>